<keyword evidence="3" id="KW-1185">Reference proteome</keyword>
<dbReference type="GO" id="GO:0005886">
    <property type="term" value="C:plasma membrane"/>
    <property type="evidence" value="ECO:0007669"/>
    <property type="project" value="TreeGrafter"/>
</dbReference>
<dbReference type="AlphaFoldDB" id="A0A923SCM2"/>
<protein>
    <submittedName>
        <fullName evidence="2">DUF805 domain-containing protein</fullName>
    </submittedName>
</protein>
<evidence type="ECO:0000313" key="3">
    <source>
        <dbReference type="Proteomes" id="UP000608513"/>
    </source>
</evidence>
<accession>A0A923SCM2</accession>
<dbReference type="PANTHER" id="PTHR34980:SF2">
    <property type="entry name" value="INNER MEMBRANE PROTEIN YHAH-RELATED"/>
    <property type="match status" value="1"/>
</dbReference>
<keyword evidence="1" id="KW-0472">Membrane</keyword>
<sequence>MDFKQAVLRCVRDKYADFNGRAGRSEFWWFALACVLVGLLFSILRLEMIGALVNLALLIPSLAVGSRRLHDMGKSGWFQLIWLIPFIGWIILIYWLVQPSAGPNEYGEGPALPESAAALPPGAA</sequence>
<dbReference type="RefSeq" id="WP_187077862.1">
    <property type="nucleotide sequence ID" value="NZ_JACORT010000009.1"/>
</dbReference>
<feature type="transmembrane region" description="Helical" evidence="1">
    <location>
        <begin position="77"/>
        <end position="97"/>
    </location>
</feature>
<comment type="caution">
    <text evidence="2">The sequence shown here is derived from an EMBL/GenBank/DDBJ whole genome shotgun (WGS) entry which is preliminary data.</text>
</comment>
<dbReference type="EMBL" id="JACORT010000009">
    <property type="protein sequence ID" value="MBC5785111.1"/>
    <property type="molecule type" value="Genomic_DNA"/>
</dbReference>
<dbReference type="PANTHER" id="PTHR34980">
    <property type="entry name" value="INNER MEMBRANE PROTEIN-RELATED-RELATED"/>
    <property type="match status" value="1"/>
</dbReference>
<evidence type="ECO:0000256" key="1">
    <source>
        <dbReference type="SAM" id="Phobius"/>
    </source>
</evidence>
<name>A0A923SCM2_9BURK</name>
<feature type="transmembrane region" description="Helical" evidence="1">
    <location>
        <begin position="49"/>
        <end position="65"/>
    </location>
</feature>
<gene>
    <name evidence="2" type="ORF">H8N03_19345</name>
</gene>
<dbReference type="InterPro" id="IPR008523">
    <property type="entry name" value="DUF805"/>
</dbReference>
<feature type="transmembrane region" description="Helical" evidence="1">
    <location>
        <begin position="27"/>
        <end position="43"/>
    </location>
</feature>
<keyword evidence="1" id="KW-1133">Transmembrane helix</keyword>
<evidence type="ECO:0000313" key="2">
    <source>
        <dbReference type="EMBL" id="MBC5785111.1"/>
    </source>
</evidence>
<dbReference type="Proteomes" id="UP000608513">
    <property type="component" value="Unassembled WGS sequence"/>
</dbReference>
<keyword evidence="1" id="KW-0812">Transmembrane</keyword>
<organism evidence="2 3">
    <name type="scientific">Ramlibacter cellulosilyticus</name>
    <dbReference type="NCBI Taxonomy" id="2764187"/>
    <lineage>
        <taxon>Bacteria</taxon>
        <taxon>Pseudomonadati</taxon>
        <taxon>Pseudomonadota</taxon>
        <taxon>Betaproteobacteria</taxon>
        <taxon>Burkholderiales</taxon>
        <taxon>Comamonadaceae</taxon>
        <taxon>Ramlibacter</taxon>
    </lineage>
</organism>
<reference evidence="2" key="1">
    <citation type="submission" date="2020-08" db="EMBL/GenBank/DDBJ databases">
        <title>Ramlibacter sp. USB13 16S ribosomal RNA gene genome sequencing and assembly.</title>
        <authorList>
            <person name="Kang M."/>
        </authorList>
    </citation>
    <scope>NUCLEOTIDE SEQUENCE</scope>
    <source>
        <strain evidence="2">USB13</strain>
    </source>
</reference>
<dbReference type="Pfam" id="PF05656">
    <property type="entry name" value="DUF805"/>
    <property type="match status" value="1"/>
</dbReference>
<proteinExistence type="predicted"/>